<sequence>MSAQVRITATGDLGLSIELMLGDENRAWRDLEPGESVDLGVGGNQTLVIDLPREPATPFITPTDEPAEEAPWVTGKEEDLPVGVDVLASEAGRSPDLVGAEAPVAAAGEEAEPLEDAKDSEAQSIGAGEVGDIGALFGEGEAEAESSVIKTLEADSPLEVGSLSDLPSPFDTDDGESADGDAEEAEDTGDEKAQA</sequence>
<comment type="caution">
    <text evidence="2">The sequence shown here is derived from an EMBL/GenBank/DDBJ whole genome shotgun (WGS) entry which is preliminary data.</text>
</comment>
<dbReference type="EMBL" id="LAZR01021075">
    <property type="protein sequence ID" value="KKL86575.1"/>
    <property type="molecule type" value="Genomic_DNA"/>
</dbReference>
<gene>
    <name evidence="2" type="ORF">LCGC14_1943390</name>
</gene>
<protein>
    <submittedName>
        <fullName evidence="2">Uncharacterized protein</fullName>
    </submittedName>
</protein>
<proteinExistence type="predicted"/>
<feature type="region of interest" description="Disordered" evidence="1">
    <location>
        <begin position="92"/>
        <end position="195"/>
    </location>
</feature>
<organism evidence="2">
    <name type="scientific">marine sediment metagenome</name>
    <dbReference type="NCBI Taxonomy" id="412755"/>
    <lineage>
        <taxon>unclassified sequences</taxon>
        <taxon>metagenomes</taxon>
        <taxon>ecological metagenomes</taxon>
    </lineage>
</organism>
<evidence type="ECO:0000313" key="2">
    <source>
        <dbReference type="EMBL" id="KKL86575.1"/>
    </source>
</evidence>
<feature type="region of interest" description="Disordered" evidence="1">
    <location>
        <begin position="55"/>
        <end position="78"/>
    </location>
</feature>
<reference evidence="2" key="1">
    <citation type="journal article" date="2015" name="Nature">
        <title>Complex archaea that bridge the gap between prokaryotes and eukaryotes.</title>
        <authorList>
            <person name="Spang A."/>
            <person name="Saw J.H."/>
            <person name="Jorgensen S.L."/>
            <person name="Zaremba-Niedzwiedzka K."/>
            <person name="Martijn J."/>
            <person name="Lind A.E."/>
            <person name="van Eijk R."/>
            <person name="Schleper C."/>
            <person name="Guy L."/>
            <person name="Ettema T.J."/>
        </authorList>
    </citation>
    <scope>NUCLEOTIDE SEQUENCE</scope>
</reference>
<feature type="compositionally biased region" description="Low complexity" evidence="1">
    <location>
        <begin position="96"/>
        <end position="108"/>
    </location>
</feature>
<dbReference type="AlphaFoldDB" id="A0A0F9HXY7"/>
<name>A0A0F9HXY7_9ZZZZ</name>
<evidence type="ECO:0000256" key="1">
    <source>
        <dbReference type="SAM" id="MobiDB-lite"/>
    </source>
</evidence>
<accession>A0A0F9HXY7</accession>
<feature type="compositionally biased region" description="Acidic residues" evidence="1">
    <location>
        <begin position="171"/>
        <end position="189"/>
    </location>
</feature>